<dbReference type="EMBL" id="CAFBQK010000155">
    <property type="protein sequence ID" value="CAB5055479.1"/>
    <property type="molecule type" value="Genomic_DNA"/>
</dbReference>
<evidence type="ECO:0000313" key="1">
    <source>
        <dbReference type="EMBL" id="CAB5055479.1"/>
    </source>
</evidence>
<proteinExistence type="predicted"/>
<reference evidence="1" key="1">
    <citation type="submission" date="2020-05" db="EMBL/GenBank/DDBJ databases">
        <authorList>
            <person name="Chiriac C."/>
            <person name="Salcher M."/>
            <person name="Ghai R."/>
            <person name="Kavagutti S V."/>
        </authorList>
    </citation>
    <scope>NUCLEOTIDE SEQUENCE</scope>
</reference>
<accession>A0A6J7TN53</accession>
<name>A0A6J7TN53_9ZZZZ</name>
<organism evidence="1">
    <name type="scientific">freshwater metagenome</name>
    <dbReference type="NCBI Taxonomy" id="449393"/>
    <lineage>
        <taxon>unclassified sequences</taxon>
        <taxon>metagenomes</taxon>
        <taxon>ecological metagenomes</taxon>
    </lineage>
</organism>
<dbReference type="AlphaFoldDB" id="A0A6J7TN53"/>
<gene>
    <name evidence="1" type="ORF">UFOPK4265_01078</name>
</gene>
<sequence>MLLLTEPSRGSVISIIGCKPIREASAIAESIVFIGPAGTPACVSNPAHSSALLPARIGARSALSEARFATRSGLVANRKSVAKSIPSTAQNFANCPSLPTAITICLSLVAYDS</sequence>
<protein>
    <submittedName>
        <fullName evidence="1">Unannotated protein</fullName>
    </submittedName>
</protein>